<comment type="similarity">
    <text evidence="1 4">Belongs to the glycosyl hydrolase 28 family.</text>
</comment>
<reference evidence="6 7" key="1">
    <citation type="submission" date="2019-02" db="EMBL/GenBank/DDBJ databases">
        <title>Paenibacillus sp. nov., isolated from surface-sterilized tissue of Thalictrum simplex L.</title>
        <authorList>
            <person name="Tuo L."/>
        </authorList>
    </citation>
    <scope>NUCLEOTIDE SEQUENCE [LARGE SCALE GENOMIC DNA]</scope>
    <source>
        <strain evidence="6 7">N2SHLJ1</strain>
    </source>
</reference>
<dbReference type="EMBL" id="SIRE01000025">
    <property type="protein sequence ID" value="TBL71603.1"/>
    <property type="molecule type" value="Genomic_DNA"/>
</dbReference>
<dbReference type="InterPro" id="IPR000743">
    <property type="entry name" value="Glyco_hydro_28"/>
</dbReference>
<keyword evidence="2 4" id="KW-0378">Hydrolase</keyword>
<evidence type="ECO:0000256" key="2">
    <source>
        <dbReference type="ARBA" id="ARBA00022801"/>
    </source>
</evidence>
<keyword evidence="7" id="KW-1185">Reference proteome</keyword>
<dbReference type="OrthoDB" id="9795222at2"/>
<dbReference type="Pfam" id="PF12708">
    <property type="entry name" value="Pect-lyase_RHGA_epim"/>
    <property type="match status" value="1"/>
</dbReference>
<sequence length="429" mass="46737">MSYHVKQFGAAGDGQTLDHGAIQSAIDECSRSGGGTVVLPGGTYLCGTIHLRSNVCLHLEMGAVILGAGDGALYPEICKTPYGNLPGQIQALIWADGVENVSITGEGTIDGGGASPLPPAVAAGVKFRPALVFYRDCKNVKFLDVTLQYSCFWTLHLMRCEEVMVRGVTILANMERINTDGIDPDGCRNMIISDCNIQTGDDCIVIKSTEGDPCENITVANCILSSRHAALKIGTEAVGPIRNVTFNNCIIHHTDVALALYMKDGSIYENMVFSNMVIEARNEFPILLDVTPRYYKEPKIGRIRNVTFDNVTVTGQGRCYIEGVPGQPIENVRFRNVTWNVTGPCRLDQPSKPPGARRVEIDPQRVNYAVHPYQFIAAYVDGLLLRDIRIRHESAEGLPDRGGLYAEQVRGVIVEHLDAPPGLEPTVVI</sequence>
<dbReference type="SMART" id="SM00710">
    <property type="entry name" value="PbH1"/>
    <property type="match status" value="6"/>
</dbReference>
<dbReference type="InterPro" id="IPR006626">
    <property type="entry name" value="PbH1"/>
</dbReference>
<feature type="domain" description="Rhamnogalacturonase A/B/Epimerase-like pectate lyase" evidence="5">
    <location>
        <begin position="5"/>
        <end position="49"/>
    </location>
</feature>
<evidence type="ECO:0000256" key="3">
    <source>
        <dbReference type="ARBA" id="ARBA00023295"/>
    </source>
</evidence>
<keyword evidence="3 4" id="KW-0326">Glycosidase</keyword>
<protein>
    <submittedName>
        <fullName evidence="6">Glycoside hydrolase family 28 protein</fullName>
    </submittedName>
</protein>
<dbReference type="Gene3D" id="2.160.20.10">
    <property type="entry name" value="Single-stranded right-handed beta-helix, Pectin lyase-like"/>
    <property type="match status" value="1"/>
</dbReference>
<evidence type="ECO:0000313" key="6">
    <source>
        <dbReference type="EMBL" id="TBL71603.1"/>
    </source>
</evidence>
<dbReference type="InterPro" id="IPR012334">
    <property type="entry name" value="Pectin_lyas_fold"/>
</dbReference>
<evidence type="ECO:0000256" key="4">
    <source>
        <dbReference type="RuleBase" id="RU361169"/>
    </source>
</evidence>
<dbReference type="InterPro" id="IPR011050">
    <property type="entry name" value="Pectin_lyase_fold/virulence"/>
</dbReference>
<dbReference type="SUPFAM" id="SSF51126">
    <property type="entry name" value="Pectin lyase-like"/>
    <property type="match status" value="1"/>
</dbReference>
<name>A0A4Q9DJI9_9BACL</name>
<dbReference type="RefSeq" id="WP_131017180.1">
    <property type="nucleotide sequence ID" value="NZ_SIRE01000025.1"/>
</dbReference>
<dbReference type="Proteomes" id="UP000293142">
    <property type="component" value="Unassembled WGS sequence"/>
</dbReference>
<dbReference type="InterPro" id="IPR051801">
    <property type="entry name" value="GH28_Enzymes"/>
</dbReference>
<dbReference type="PANTHER" id="PTHR31339:SF9">
    <property type="entry name" value="PLASMIN AND FIBRONECTIN-BINDING PROTEIN A"/>
    <property type="match status" value="1"/>
</dbReference>
<evidence type="ECO:0000259" key="5">
    <source>
        <dbReference type="Pfam" id="PF12708"/>
    </source>
</evidence>
<evidence type="ECO:0000256" key="1">
    <source>
        <dbReference type="ARBA" id="ARBA00008834"/>
    </source>
</evidence>
<proteinExistence type="inferred from homology"/>
<dbReference type="AlphaFoldDB" id="A0A4Q9DJI9"/>
<organism evidence="6 7">
    <name type="scientific">Paenibacillus thalictri</name>
    <dbReference type="NCBI Taxonomy" id="2527873"/>
    <lineage>
        <taxon>Bacteria</taxon>
        <taxon>Bacillati</taxon>
        <taxon>Bacillota</taxon>
        <taxon>Bacilli</taxon>
        <taxon>Bacillales</taxon>
        <taxon>Paenibacillaceae</taxon>
        <taxon>Paenibacillus</taxon>
    </lineage>
</organism>
<evidence type="ECO:0000313" key="7">
    <source>
        <dbReference type="Proteomes" id="UP000293142"/>
    </source>
</evidence>
<dbReference type="Pfam" id="PF00295">
    <property type="entry name" value="Glyco_hydro_28"/>
    <property type="match status" value="1"/>
</dbReference>
<dbReference type="GO" id="GO:0004650">
    <property type="term" value="F:polygalacturonase activity"/>
    <property type="evidence" value="ECO:0007669"/>
    <property type="project" value="InterPro"/>
</dbReference>
<dbReference type="GO" id="GO:0005975">
    <property type="term" value="P:carbohydrate metabolic process"/>
    <property type="evidence" value="ECO:0007669"/>
    <property type="project" value="InterPro"/>
</dbReference>
<accession>A0A4Q9DJI9</accession>
<gene>
    <name evidence="6" type="ORF">EYB31_29975</name>
</gene>
<dbReference type="InterPro" id="IPR024535">
    <property type="entry name" value="RHGA/B-epi-like_pectate_lyase"/>
</dbReference>
<comment type="caution">
    <text evidence="6">The sequence shown here is derived from an EMBL/GenBank/DDBJ whole genome shotgun (WGS) entry which is preliminary data.</text>
</comment>
<dbReference type="PANTHER" id="PTHR31339">
    <property type="entry name" value="PECTIN LYASE-RELATED"/>
    <property type="match status" value="1"/>
</dbReference>